<proteinExistence type="predicted"/>
<feature type="chain" id="PRO_5029493386" evidence="1">
    <location>
        <begin position="27"/>
        <end position="119"/>
    </location>
</feature>
<dbReference type="EnsemblMetazoa" id="XM_003426783">
    <property type="protein sequence ID" value="XP_003426831"/>
    <property type="gene ID" value="LOC100678307"/>
</dbReference>
<protein>
    <submittedName>
        <fullName evidence="2">Uncharacterized protein</fullName>
    </submittedName>
</protein>
<name>A0A7M7GMC6_NASVI</name>
<dbReference type="GeneID" id="100678307"/>
<keyword evidence="3" id="KW-1185">Reference proteome</keyword>
<sequence>MFGRQCTVPFFVVVCAVSLESSRTSASKVFCQDVQSEERCLNIYKNDQSTFCRIYSCTPNHKFAYTKNDLVRANDKNKPICAQQRSEQECSNLYEKDAEDYCSEYRCTASGILIKPQNV</sequence>
<organism evidence="2 3">
    <name type="scientific">Nasonia vitripennis</name>
    <name type="common">Parasitic wasp</name>
    <dbReference type="NCBI Taxonomy" id="7425"/>
    <lineage>
        <taxon>Eukaryota</taxon>
        <taxon>Metazoa</taxon>
        <taxon>Ecdysozoa</taxon>
        <taxon>Arthropoda</taxon>
        <taxon>Hexapoda</taxon>
        <taxon>Insecta</taxon>
        <taxon>Pterygota</taxon>
        <taxon>Neoptera</taxon>
        <taxon>Endopterygota</taxon>
        <taxon>Hymenoptera</taxon>
        <taxon>Apocrita</taxon>
        <taxon>Proctotrupomorpha</taxon>
        <taxon>Chalcidoidea</taxon>
        <taxon>Pteromalidae</taxon>
        <taxon>Pteromalinae</taxon>
        <taxon>Nasonia</taxon>
    </lineage>
</organism>
<feature type="signal peptide" evidence="1">
    <location>
        <begin position="1"/>
        <end position="26"/>
    </location>
</feature>
<evidence type="ECO:0000256" key="1">
    <source>
        <dbReference type="SAM" id="SignalP"/>
    </source>
</evidence>
<dbReference type="InParanoid" id="A0A7M7GMC6"/>
<reference evidence="2" key="1">
    <citation type="submission" date="2021-01" db="UniProtKB">
        <authorList>
            <consortium name="EnsemblMetazoa"/>
        </authorList>
    </citation>
    <scope>IDENTIFICATION</scope>
</reference>
<evidence type="ECO:0000313" key="2">
    <source>
        <dbReference type="EnsemblMetazoa" id="XP_003426831"/>
    </source>
</evidence>
<dbReference type="Proteomes" id="UP000002358">
    <property type="component" value="Chromosome 1"/>
</dbReference>
<dbReference type="RefSeq" id="XP_003426831.1">
    <property type="nucleotide sequence ID" value="XM_003426783.5"/>
</dbReference>
<dbReference type="AlphaFoldDB" id="A0A7M7GMC6"/>
<keyword evidence="1" id="KW-0732">Signal</keyword>
<accession>A0A7M7GMC6</accession>
<dbReference type="KEGG" id="nvi:100678307"/>
<evidence type="ECO:0000313" key="3">
    <source>
        <dbReference type="Proteomes" id="UP000002358"/>
    </source>
</evidence>